<sequence>MSADSSLSSYSSIHANTTVSTTNKGYQNDTLNPYFMHPNKNHALFLITPLLNAAFPATQSQGRGNNSIRGRGSRGGRSFYGRVKGMRVCTRCGMTNYIIDTCFKKHGYPPHWQQQGQVNNVSTDHDQEDEDQPETSEEQLNDSASGLIGFTPA</sequence>
<proteinExistence type="predicted"/>
<feature type="compositionally biased region" description="Acidic residues" evidence="1">
    <location>
        <begin position="126"/>
        <end position="140"/>
    </location>
</feature>
<keyword evidence="3" id="KW-1185">Reference proteome</keyword>
<reference evidence="2 3" key="1">
    <citation type="journal article" date="2022" name="Nat. Genet.">
        <title>Improved pea reference genome and pan-genome highlight genomic features and evolutionary characteristics.</title>
        <authorList>
            <person name="Yang T."/>
            <person name="Liu R."/>
            <person name="Luo Y."/>
            <person name="Hu S."/>
            <person name="Wang D."/>
            <person name="Wang C."/>
            <person name="Pandey M.K."/>
            <person name="Ge S."/>
            <person name="Xu Q."/>
            <person name="Li N."/>
            <person name="Li G."/>
            <person name="Huang Y."/>
            <person name="Saxena R.K."/>
            <person name="Ji Y."/>
            <person name="Li M."/>
            <person name="Yan X."/>
            <person name="He Y."/>
            <person name="Liu Y."/>
            <person name="Wang X."/>
            <person name="Xiang C."/>
            <person name="Varshney R.K."/>
            <person name="Ding H."/>
            <person name="Gao S."/>
            <person name="Zong X."/>
        </authorList>
    </citation>
    <scope>NUCLEOTIDE SEQUENCE [LARGE SCALE GENOMIC DNA]</scope>
    <source>
        <strain evidence="2 3">cv. Zhongwan 6</strain>
    </source>
</reference>
<dbReference type="EMBL" id="JAMSHJ010000007">
    <property type="protein sequence ID" value="KAI5387801.1"/>
    <property type="molecule type" value="Genomic_DNA"/>
</dbReference>
<dbReference type="Proteomes" id="UP001058974">
    <property type="component" value="Chromosome 7"/>
</dbReference>
<evidence type="ECO:0000256" key="1">
    <source>
        <dbReference type="SAM" id="MobiDB-lite"/>
    </source>
</evidence>
<protein>
    <submittedName>
        <fullName evidence="2">Uncharacterized protein</fullName>
    </submittedName>
</protein>
<feature type="region of interest" description="Disordered" evidence="1">
    <location>
        <begin position="113"/>
        <end position="153"/>
    </location>
</feature>
<feature type="region of interest" description="Disordered" evidence="1">
    <location>
        <begin position="57"/>
        <end position="77"/>
    </location>
</feature>
<comment type="caution">
    <text evidence="2">The sequence shown here is derived from an EMBL/GenBank/DDBJ whole genome shotgun (WGS) entry which is preliminary data.</text>
</comment>
<gene>
    <name evidence="2" type="ORF">KIW84_073767</name>
</gene>
<feature type="compositionally biased region" description="Low complexity" evidence="1">
    <location>
        <begin position="62"/>
        <end position="77"/>
    </location>
</feature>
<evidence type="ECO:0000313" key="2">
    <source>
        <dbReference type="EMBL" id="KAI5387801.1"/>
    </source>
</evidence>
<accession>A0A9D4ZX43</accession>
<name>A0A9D4ZX43_PEA</name>
<dbReference type="AlphaFoldDB" id="A0A9D4ZX43"/>
<feature type="compositionally biased region" description="Polar residues" evidence="1">
    <location>
        <begin position="113"/>
        <end position="122"/>
    </location>
</feature>
<evidence type="ECO:0000313" key="3">
    <source>
        <dbReference type="Proteomes" id="UP001058974"/>
    </source>
</evidence>
<dbReference type="Gramene" id="Psat07G0376700-T1">
    <property type="protein sequence ID" value="KAI5387801.1"/>
    <property type="gene ID" value="KIW84_073767"/>
</dbReference>
<organism evidence="2 3">
    <name type="scientific">Pisum sativum</name>
    <name type="common">Garden pea</name>
    <name type="synonym">Lathyrus oleraceus</name>
    <dbReference type="NCBI Taxonomy" id="3888"/>
    <lineage>
        <taxon>Eukaryota</taxon>
        <taxon>Viridiplantae</taxon>
        <taxon>Streptophyta</taxon>
        <taxon>Embryophyta</taxon>
        <taxon>Tracheophyta</taxon>
        <taxon>Spermatophyta</taxon>
        <taxon>Magnoliopsida</taxon>
        <taxon>eudicotyledons</taxon>
        <taxon>Gunneridae</taxon>
        <taxon>Pentapetalae</taxon>
        <taxon>rosids</taxon>
        <taxon>fabids</taxon>
        <taxon>Fabales</taxon>
        <taxon>Fabaceae</taxon>
        <taxon>Papilionoideae</taxon>
        <taxon>50 kb inversion clade</taxon>
        <taxon>NPAAA clade</taxon>
        <taxon>Hologalegina</taxon>
        <taxon>IRL clade</taxon>
        <taxon>Fabeae</taxon>
        <taxon>Lathyrus</taxon>
    </lineage>
</organism>